<organism evidence="8 9">
    <name type="scientific">Jeongeupia naejangsanensis</name>
    <dbReference type="NCBI Taxonomy" id="613195"/>
    <lineage>
        <taxon>Bacteria</taxon>
        <taxon>Pseudomonadati</taxon>
        <taxon>Pseudomonadota</taxon>
        <taxon>Betaproteobacteria</taxon>
        <taxon>Neisseriales</taxon>
        <taxon>Chitinibacteraceae</taxon>
        <taxon>Jeongeupia</taxon>
    </lineage>
</organism>
<dbReference type="PANTHER" id="PTHR42891">
    <property type="entry name" value="D-GLYCERO-BETA-D-MANNO-HEPTOSE-1,7-BISPHOSPHATE 7-PHOSPHATASE"/>
    <property type="match status" value="1"/>
</dbReference>
<dbReference type="PANTHER" id="PTHR42891:SF1">
    <property type="entry name" value="D-GLYCERO-BETA-D-MANNO-HEPTOSE-1,7-BISPHOSPHATE 7-PHOSPHATASE"/>
    <property type="match status" value="1"/>
</dbReference>
<keyword evidence="2 7" id="KW-0963">Cytoplasm</keyword>
<proteinExistence type="inferred from homology"/>
<dbReference type="Pfam" id="PF13242">
    <property type="entry name" value="Hydrolase_like"/>
    <property type="match status" value="1"/>
</dbReference>
<dbReference type="Proteomes" id="UP000809431">
    <property type="component" value="Unassembled WGS sequence"/>
</dbReference>
<dbReference type="InterPro" id="IPR036412">
    <property type="entry name" value="HAD-like_sf"/>
</dbReference>
<keyword evidence="9" id="KW-1185">Reference proteome</keyword>
<dbReference type="RefSeq" id="WP_203538020.1">
    <property type="nucleotide sequence ID" value="NZ_JAESND010000003.1"/>
</dbReference>
<evidence type="ECO:0000256" key="3">
    <source>
        <dbReference type="ARBA" id="ARBA00022723"/>
    </source>
</evidence>
<keyword evidence="3" id="KW-0479">Metal-binding</keyword>
<dbReference type="InterPro" id="IPR023214">
    <property type="entry name" value="HAD_sf"/>
</dbReference>
<evidence type="ECO:0000256" key="6">
    <source>
        <dbReference type="ARBA" id="ARBA00031828"/>
    </source>
</evidence>
<evidence type="ECO:0000256" key="5">
    <source>
        <dbReference type="ARBA" id="ARBA00023277"/>
    </source>
</evidence>
<keyword evidence="4 7" id="KW-0378">Hydrolase</keyword>
<dbReference type="SUPFAM" id="SSF56784">
    <property type="entry name" value="HAD-like"/>
    <property type="match status" value="1"/>
</dbReference>
<dbReference type="InterPro" id="IPR006543">
    <property type="entry name" value="Histidinol-phos"/>
</dbReference>
<dbReference type="NCBIfam" id="NF006506">
    <property type="entry name" value="PRK08942.1"/>
    <property type="match status" value="1"/>
</dbReference>
<dbReference type="InterPro" id="IPR004446">
    <property type="entry name" value="Heptose_bisP_phosphatase"/>
</dbReference>
<dbReference type="GO" id="GO:0034200">
    <property type="term" value="F:D-glycero-beta-D-manno-heptose 1,7-bisphosphate 7-phosphatase activity"/>
    <property type="evidence" value="ECO:0007669"/>
    <property type="project" value="UniProtKB-EC"/>
</dbReference>
<comment type="similarity">
    <text evidence="7">Belongs to the gmhB family.</text>
</comment>
<accession>A0ABS2BK70</accession>
<dbReference type="EC" id="3.1.3.-" evidence="7"/>
<evidence type="ECO:0000256" key="2">
    <source>
        <dbReference type="ARBA" id="ARBA00022490"/>
    </source>
</evidence>
<dbReference type="CDD" id="cd07503">
    <property type="entry name" value="HAD_HisB-N"/>
    <property type="match status" value="1"/>
</dbReference>
<dbReference type="InterPro" id="IPR006549">
    <property type="entry name" value="HAD-SF_hydro_IIIA"/>
</dbReference>
<evidence type="ECO:0000256" key="1">
    <source>
        <dbReference type="ARBA" id="ARBA00004496"/>
    </source>
</evidence>
<protein>
    <recommendedName>
        <fullName evidence="6 7">D,D-heptose 1,7-bisphosphate phosphatase</fullName>
        <ecNumber evidence="7">3.1.3.-</ecNumber>
    </recommendedName>
</protein>
<dbReference type="NCBIfam" id="TIGR01656">
    <property type="entry name" value="Histidinol-ppas"/>
    <property type="match status" value="1"/>
</dbReference>
<dbReference type="EMBL" id="JAESND010000003">
    <property type="protein sequence ID" value="MBM3116010.1"/>
    <property type="molecule type" value="Genomic_DNA"/>
</dbReference>
<comment type="caution">
    <text evidence="8">The sequence shown here is derived from an EMBL/GenBank/DDBJ whole genome shotgun (WGS) entry which is preliminary data.</text>
</comment>
<evidence type="ECO:0000313" key="9">
    <source>
        <dbReference type="Proteomes" id="UP000809431"/>
    </source>
</evidence>
<reference evidence="8 9" key="1">
    <citation type="submission" date="2021-01" db="EMBL/GenBank/DDBJ databases">
        <title>Draft Genome Sequence and Polyhydroxyalkanoate Biosynthetic Potential of Jeongeupia naejangsanensis Type Strain DSM 24253.</title>
        <authorList>
            <person name="Turrini P."/>
            <person name="Artuso I."/>
            <person name="Lugli G.A."/>
            <person name="Frangipani E."/>
            <person name="Ventura M."/>
            <person name="Visca P."/>
        </authorList>
    </citation>
    <scope>NUCLEOTIDE SEQUENCE [LARGE SCALE GENOMIC DNA]</scope>
    <source>
        <strain evidence="8 9">DSM 24253</strain>
    </source>
</reference>
<keyword evidence="5 7" id="KW-0119">Carbohydrate metabolism</keyword>
<evidence type="ECO:0000256" key="4">
    <source>
        <dbReference type="ARBA" id="ARBA00022801"/>
    </source>
</evidence>
<gene>
    <name evidence="8" type="primary">gmhB</name>
    <name evidence="8" type="ORF">JMJ54_09210</name>
</gene>
<sequence>MKLLILDRDGVINHDSPDYIKSPDEWIPIAGSLDAIGALTRAGWTLVVATNQSGIGRGYYDVATLNRIHAKMHRLVHDAGGEIDAIFFCPHMSEAQCRCRKPAPGMVLDIAKRFHVSPTELWMVGDSQRDLEAIAAAGGKPLLVRTGNGKKTEGKNSLPPGTRVFDDLAAVADWLQRLG</sequence>
<dbReference type="PIRSF" id="PIRSF004682">
    <property type="entry name" value="GmhB"/>
    <property type="match status" value="1"/>
</dbReference>
<evidence type="ECO:0000313" key="8">
    <source>
        <dbReference type="EMBL" id="MBM3116010.1"/>
    </source>
</evidence>
<comment type="subcellular location">
    <subcellularLocation>
        <location evidence="1 7">Cytoplasm</location>
    </subcellularLocation>
</comment>
<dbReference type="Gene3D" id="3.40.50.1000">
    <property type="entry name" value="HAD superfamily/HAD-like"/>
    <property type="match status" value="1"/>
</dbReference>
<evidence type="ECO:0000256" key="7">
    <source>
        <dbReference type="PIRNR" id="PIRNR004682"/>
    </source>
</evidence>
<dbReference type="NCBIfam" id="TIGR01662">
    <property type="entry name" value="HAD-SF-IIIA"/>
    <property type="match status" value="1"/>
</dbReference>
<name>A0ABS2BK70_9NEIS</name>